<evidence type="ECO:0000313" key="4">
    <source>
        <dbReference type="Proteomes" id="UP000247702"/>
    </source>
</evidence>
<dbReference type="Proteomes" id="UP000615446">
    <property type="component" value="Unassembled WGS sequence"/>
</dbReference>
<reference evidence="3" key="2">
    <citation type="submission" date="2019-10" db="EMBL/GenBank/DDBJ databases">
        <title>Conservation and host-specific expression of non-tandemly repeated heterogenous ribosome RNA gene in arbuscular mycorrhizal fungi.</title>
        <authorList>
            <person name="Maeda T."/>
            <person name="Kobayashi Y."/>
            <person name="Nakagawa T."/>
            <person name="Ezawa T."/>
            <person name="Yamaguchi K."/>
            <person name="Bino T."/>
            <person name="Nishimoto Y."/>
            <person name="Shigenobu S."/>
            <person name="Kawaguchi M."/>
        </authorList>
    </citation>
    <scope>NUCLEOTIDE SEQUENCE</scope>
    <source>
        <strain evidence="3">HR1</strain>
    </source>
</reference>
<sequence>MAQSENNELKEYELKIKNNNNRKETCERALDKVSINGEFSQNSFSINRSKLIDIVNNWQITFHELKDELECWKHSEVGIKYTKKEILCPIPRGKRIQCVFLKIYDKGEEENTLRCVSISGDISIKVKYGFLGFMKRASEYDKYGKMIKSHPEIMAALIMSRSTGLRILWEDENAG</sequence>
<protein>
    <submittedName>
        <fullName evidence="2">Uncharacterized protein</fullName>
    </submittedName>
</protein>
<accession>A0A2Z6RG24</accession>
<gene>
    <name evidence="3" type="ORF">RCL2_001302000</name>
    <name evidence="2" type="ORF">RclHR1_04280003</name>
</gene>
<dbReference type="OrthoDB" id="2334017at2759"/>
<dbReference type="Proteomes" id="UP000247702">
    <property type="component" value="Unassembled WGS sequence"/>
</dbReference>
<keyword evidence="4" id="KW-1185">Reference proteome</keyword>
<feature type="coiled-coil region" evidence="1">
    <location>
        <begin position="2"/>
        <end position="29"/>
    </location>
</feature>
<organism evidence="2 4">
    <name type="scientific">Rhizophagus clarus</name>
    <dbReference type="NCBI Taxonomy" id="94130"/>
    <lineage>
        <taxon>Eukaryota</taxon>
        <taxon>Fungi</taxon>
        <taxon>Fungi incertae sedis</taxon>
        <taxon>Mucoromycota</taxon>
        <taxon>Glomeromycotina</taxon>
        <taxon>Glomeromycetes</taxon>
        <taxon>Glomerales</taxon>
        <taxon>Glomeraceae</taxon>
        <taxon>Rhizophagus</taxon>
    </lineage>
</organism>
<evidence type="ECO:0000313" key="3">
    <source>
        <dbReference type="EMBL" id="GES85925.1"/>
    </source>
</evidence>
<evidence type="ECO:0000313" key="2">
    <source>
        <dbReference type="EMBL" id="GBC01646.1"/>
    </source>
</evidence>
<keyword evidence="1" id="KW-0175">Coiled coil</keyword>
<dbReference type="AlphaFoldDB" id="A0A2Z6RG24"/>
<dbReference type="EMBL" id="BLAL01000158">
    <property type="protein sequence ID" value="GES85925.1"/>
    <property type="molecule type" value="Genomic_DNA"/>
</dbReference>
<evidence type="ECO:0000256" key="1">
    <source>
        <dbReference type="SAM" id="Coils"/>
    </source>
</evidence>
<comment type="caution">
    <text evidence="2">The sequence shown here is derived from an EMBL/GenBank/DDBJ whole genome shotgun (WGS) entry which is preliminary data.</text>
</comment>
<reference evidence="2 4" key="1">
    <citation type="submission" date="2017-11" db="EMBL/GenBank/DDBJ databases">
        <title>The genome of Rhizophagus clarus HR1 reveals common genetic basis of auxotrophy among arbuscular mycorrhizal fungi.</title>
        <authorList>
            <person name="Kobayashi Y."/>
        </authorList>
    </citation>
    <scope>NUCLEOTIDE SEQUENCE [LARGE SCALE GENOMIC DNA]</scope>
    <source>
        <strain evidence="2 4">HR1</strain>
    </source>
</reference>
<dbReference type="EMBL" id="BEXD01003646">
    <property type="protein sequence ID" value="GBC01646.1"/>
    <property type="molecule type" value="Genomic_DNA"/>
</dbReference>
<proteinExistence type="predicted"/>
<name>A0A2Z6RG24_9GLOM</name>